<sequence>MKLHNFKKFEDSQFQFRNGLNVLIGDNDAGKTTILKALDIVLRQSGVDDRMNKNEYGVFMNADAITRFIESEQDIKDLPDISIEIFLNLDDNELANNYFDGQNNSTEKEDKGIIFRYEFDEQFEEDYLQFKNQLNAQEKSFNFIPFDFYHASWKTFLGRSYSFRRNPLSSIYIDTDKSGGDAFSNYSRKLYYSLDTASQNNLSINLKDVIW</sequence>
<dbReference type="InterPro" id="IPR038729">
    <property type="entry name" value="Rad50/SbcC_AAA"/>
</dbReference>
<dbReference type="Pfam" id="PF13476">
    <property type="entry name" value="AAA_23"/>
    <property type="match status" value="1"/>
</dbReference>
<protein>
    <recommendedName>
        <fullName evidence="1">Rad50/SbcC-type AAA domain-containing protein</fullName>
    </recommendedName>
</protein>
<dbReference type="STRING" id="1291743.LOSG293_470010"/>
<dbReference type="Gene3D" id="3.40.50.300">
    <property type="entry name" value="P-loop containing nucleotide triphosphate hydrolases"/>
    <property type="match status" value="1"/>
</dbReference>
<gene>
    <name evidence="2" type="ORF">LOSG293_470010</name>
</gene>
<evidence type="ECO:0000313" key="3">
    <source>
        <dbReference type="Proteomes" id="UP000028700"/>
    </source>
</evidence>
<dbReference type="GO" id="GO:0000731">
    <property type="term" value="P:DNA synthesis involved in DNA repair"/>
    <property type="evidence" value="ECO:0007669"/>
    <property type="project" value="TreeGrafter"/>
</dbReference>
<dbReference type="PANTHER" id="PTHR32182:SF22">
    <property type="entry name" value="ATP-DEPENDENT ENDONUCLEASE, OLD FAMILY-RELATED"/>
    <property type="match status" value="1"/>
</dbReference>
<feature type="domain" description="Rad50/SbcC-type AAA" evidence="1">
    <location>
        <begin position="1"/>
        <end position="144"/>
    </location>
</feature>
<evidence type="ECO:0000259" key="1">
    <source>
        <dbReference type="Pfam" id="PF13476"/>
    </source>
</evidence>
<dbReference type="eggNOG" id="COG1195">
    <property type="taxonomic scope" value="Bacteria"/>
</dbReference>
<dbReference type="InterPro" id="IPR027417">
    <property type="entry name" value="P-loop_NTPase"/>
</dbReference>
<dbReference type="EMBL" id="BBJM01000047">
    <property type="protein sequence ID" value="GAK48672.1"/>
    <property type="molecule type" value="Genomic_DNA"/>
</dbReference>
<proteinExistence type="predicted"/>
<dbReference type="Proteomes" id="UP000028700">
    <property type="component" value="Unassembled WGS sequence"/>
</dbReference>
<keyword evidence="3" id="KW-1185">Reference proteome</keyword>
<reference evidence="2" key="1">
    <citation type="journal article" date="2014" name="Genome Announc.">
        <title>Draft Genome Sequence of Lactobacillus oryzae Strain SG293T.</title>
        <authorList>
            <person name="Tanizawa Y."/>
            <person name="Fujisawa T."/>
            <person name="Mochizuki T."/>
            <person name="Kaminuma E."/>
            <person name="Nakamura Y."/>
            <person name="Tohno M."/>
        </authorList>
    </citation>
    <scope>NUCLEOTIDE SEQUENCE [LARGE SCALE GENOMIC DNA]</scope>
    <source>
        <strain evidence="2">SG293</strain>
    </source>
</reference>
<accession>A0A081BKV4</accession>
<name>A0A081BKV4_9LACO</name>
<dbReference type="AlphaFoldDB" id="A0A081BKV4"/>
<comment type="caution">
    <text evidence="2">The sequence shown here is derived from an EMBL/GenBank/DDBJ whole genome shotgun (WGS) entry which is preliminary data.</text>
</comment>
<dbReference type="SUPFAM" id="SSF52540">
    <property type="entry name" value="P-loop containing nucleoside triphosphate hydrolases"/>
    <property type="match status" value="1"/>
</dbReference>
<dbReference type="GO" id="GO:0006302">
    <property type="term" value="P:double-strand break repair"/>
    <property type="evidence" value="ECO:0007669"/>
    <property type="project" value="InterPro"/>
</dbReference>
<dbReference type="PANTHER" id="PTHR32182">
    <property type="entry name" value="DNA REPLICATION AND REPAIR PROTEIN RECF"/>
    <property type="match status" value="1"/>
</dbReference>
<evidence type="ECO:0000313" key="2">
    <source>
        <dbReference type="EMBL" id="GAK48672.1"/>
    </source>
</evidence>
<dbReference type="GO" id="GO:0016887">
    <property type="term" value="F:ATP hydrolysis activity"/>
    <property type="evidence" value="ECO:0007669"/>
    <property type="project" value="InterPro"/>
</dbReference>
<organism evidence="2 3">
    <name type="scientific">Secundilactobacillus oryzae JCM 18671</name>
    <dbReference type="NCBI Taxonomy" id="1291743"/>
    <lineage>
        <taxon>Bacteria</taxon>
        <taxon>Bacillati</taxon>
        <taxon>Bacillota</taxon>
        <taxon>Bacilli</taxon>
        <taxon>Lactobacillales</taxon>
        <taxon>Lactobacillaceae</taxon>
        <taxon>Secundilactobacillus</taxon>
    </lineage>
</organism>